<dbReference type="EMBL" id="CSAJ01000275">
    <property type="protein sequence ID" value="COW28703.1"/>
    <property type="molecule type" value="Genomic_DNA"/>
</dbReference>
<dbReference type="EMBL" id="CSAE01000491">
    <property type="protein sequence ID" value="COW38057.1"/>
    <property type="molecule type" value="Genomic_DNA"/>
</dbReference>
<dbReference type="AlphaFoldDB" id="A0A0U0RZ95"/>
<dbReference type="Proteomes" id="UP000044938">
    <property type="component" value="Unassembled WGS sequence"/>
</dbReference>
<evidence type="ECO:0000313" key="1">
    <source>
        <dbReference type="EMBL" id="CFE43087.1"/>
    </source>
</evidence>
<accession>A0A0U0RZ95</accession>
<dbReference type="Proteomes" id="UP000038802">
    <property type="component" value="Unassembled WGS sequence"/>
</dbReference>
<sequence>MTWRPEPSDAMSLTAYIGYPLLLSEIFSASRAAAFTRLAGAATKPLPCV</sequence>
<dbReference type="EMBL" id="CGCX01002068">
    <property type="protein sequence ID" value="CFS06190.1"/>
    <property type="molecule type" value="Genomic_DNA"/>
</dbReference>
<dbReference type="Proteomes" id="UP000049023">
    <property type="component" value="Unassembled WGS sequence"/>
</dbReference>
<proteinExistence type="predicted"/>
<dbReference type="Proteomes" id="UP000046680">
    <property type="component" value="Unassembled WGS sequence"/>
</dbReference>
<evidence type="ECO:0000313" key="4">
    <source>
        <dbReference type="EMBL" id="CKT50866.1"/>
    </source>
</evidence>
<organism evidence="6 7">
    <name type="scientific">Mycobacterium tuberculosis</name>
    <dbReference type="NCBI Taxonomy" id="1773"/>
    <lineage>
        <taxon>Bacteria</taxon>
        <taxon>Bacillati</taxon>
        <taxon>Actinomycetota</taxon>
        <taxon>Actinomycetes</taxon>
        <taxon>Mycobacteriales</taxon>
        <taxon>Mycobacteriaceae</taxon>
        <taxon>Mycobacterium</taxon>
        <taxon>Mycobacterium tuberculosis complex</taxon>
    </lineage>
</organism>
<evidence type="ECO:0000313" key="5">
    <source>
        <dbReference type="EMBL" id="COW28703.1"/>
    </source>
</evidence>
<dbReference type="EMBL" id="CFOE01000561">
    <property type="protein sequence ID" value="CFE43087.1"/>
    <property type="molecule type" value="Genomic_DNA"/>
</dbReference>
<evidence type="ECO:0000313" key="2">
    <source>
        <dbReference type="EMBL" id="CFS06190.1"/>
    </source>
</evidence>
<dbReference type="Proteomes" id="UP000048289">
    <property type="component" value="Unassembled WGS sequence"/>
</dbReference>
<evidence type="ECO:0000313" key="9">
    <source>
        <dbReference type="Proteomes" id="UP000046680"/>
    </source>
</evidence>
<name>A0A0U0RZ95_MYCTX</name>
<protein>
    <submittedName>
        <fullName evidence="6">Uncharacterized protein</fullName>
    </submittedName>
</protein>
<evidence type="ECO:0000313" key="3">
    <source>
        <dbReference type="EMBL" id="CKS04384.1"/>
    </source>
</evidence>
<dbReference type="EMBL" id="CNFU01000537">
    <property type="protein sequence ID" value="CKS04384.1"/>
    <property type="molecule type" value="Genomic_DNA"/>
</dbReference>
<evidence type="ECO:0000313" key="7">
    <source>
        <dbReference type="Proteomes" id="UP000038802"/>
    </source>
</evidence>
<gene>
    <name evidence="2" type="ORF">ERS007657_03825</name>
    <name evidence="1" type="ORF">ERS007681_03333</name>
    <name evidence="6" type="ORF">ERS007703_03533</name>
    <name evidence="5" type="ORF">ERS007720_02245</name>
    <name evidence="4" type="ORF">ERS027646_03708</name>
    <name evidence="3" type="ORF">ERS027661_02505</name>
</gene>
<evidence type="ECO:0000313" key="10">
    <source>
        <dbReference type="Proteomes" id="UP000048289"/>
    </source>
</evidence>
<dbReference type="Proteomes" id="UP000048948">
    <property type="component" value="Unassembled WGS sequence"/>
</dbReference>
<evidence type="ECO:0000313" key="8">
    <source>
        <dbReference type="Proteomes" id="UP000044938"/>
    </source>
</evidence>
<dbReference type="EMBL" id="CNGE01000928">
    <property type="protein sequence ID" value="CKT50866.1"/>
    <property type="molecule type" value="Genomic_DNA"/>
</dbReference>
<reference evidence="7 8" key="2">
    <citation type="submission" date="2015-03" db="EMBL/GenBank/DDBJ databases">
        <authorList>
            <consortium name="Pathogen Informatics"/>
        </authorList>
    </citation>
    <scope>NUCLEOTIDE SEQUENCE [LARGE SCALE GENOMIC DNA]</scope>
    <source>
        <strain evidence="4 11">Bir 172</strain>
        <strain evidence="3 12">Bir 187</strain>
        <strain evidence="2 9">C09601061</strain>
        <strain evidence="1 10">G09901357</strain>
        <strain evidence="7">K00500041</strain>
        <strain evidence="5 8">M09401471</strain>
    </source>
</reference>
<evidence type="ECO:0000313" key="12">
    <source>
        <dbReference type="Proteomes" id="UP000049023"/>
    </source>
</evidence>
<reference evidence="6" key="1">
    <citation type="submission" date="2015-03" db="EMBL/GenBank/DDBJ databases">
        <authorList>
            <person name="Murphy D."/>
        </authorList>
    </citation>
    <scope>NUCLEOTIDE SEQUENCE [LARGE SCALE GENOMIC DNA]</scope>
    <source>
        <strain evidence="6">K00500041</strain>
    </source>
</reference>
<evidence type="ECO:0000313" key="11">
    <source>
        <dbReference type="Proteomes" id="UP000048948"/>
    </source>
</evidence>
<evidence type="ECO:0000313" key="6">
    <source>
        <dbReference type="EMBL" id="COW38057.1"/>
    </source>
</evidence>